<dbReference type="InterPro" id="IPR024523">
    <property type="entry name" value="DUF3793"/>
</dbReference>
<reference evidence="1 2" key="1">
    <citation type="submission" date="2024-03" db="EMBL/GenBank/DDBJ databases">
        <title>Human intestinal bacterial collection.</title>
        <authorList>
            <person name="Pauvert C."/>
            <person name="Hitch T.C.A."/>
            <person name="Clavel T."/>
        </authorList>
    </citation>
    <scope>NUCLEOTIDE SEQUENCE [LARGE SCALE GENOMIC DNA]</scope>
    <source>
        <strain evidence="1 2">CLA-AA-H255</strain>
    </source>
</reference>
<proteinExistence type="predicted"/>
<sequence length="195" mass="22804">MRNIRNGDYMLRKLENEIVKECAPTLAGIKMANLFNYRFVSEDEFDSEIKTANMNLNEKGVYIEVLRKTDMSSLIYVYRPSMLFKAVNNDDVWNILSSYGYIERSIQACINTLKERLMTQPCFPHEIGLFLGYPVEDVKEFIFNKGQNCKCCGVWKVYYNEQESVRTFARFKKCSEVYQKVFIGGRTLNQLTVNI</sequence>
<dbReference type="Proteomes" id="UP001442364">
    <property type="component" value="Unassembled WGS sequence"/>
</dbReference>
<gene>
    <name evidence="1" type="ORF">WMO14_07050</name>
</gene>
<protein>
    <submittedName>
        <fullName evidence="1">DUF3793 family protein</fullName>
    </submittedName>
</protein>
<dbReference type="RefSeq" id="WP_242858643.1">
    <property type="nucleotide sequence ID" value="NZ_DAWCMB010000375.1"/>
</dbReference>
<evidence type="ECO:0000313" key="2">
    <source>
        <dbReference type="Proteomes" id="UP001442364"/>
    </source>
</evidence>
<accession>A0ABV1BV58</accession>
<keyword evidence="2" id="KW-1185">Reference proteome</keyword>
<evidence type="ECO:0000313" key="1">
    <source>
        <dbReference type="EMBL" id="MEQ2379635.1"/>
    </source>
</evidence>
<dbReference type="Pfam" id="PF12672">
    <property type="entry name" value="DUF3793"/>
    <property type="match status" value="1"/>
</dbReference>
<name>A0ABV1BV58_9FIRM</name>
<comment type="caution">
    <text evidence="1">The sequence shown here is derived from an EMBL/GenBank/DDBJ whole genome shotgun (WGS) entry which is preliminary data.</text>
</comment>
<organism evidence="1 2">
    <name type="scientific">[Lactobacillus] rogosae</name>
    <dbReference type="NCBI Taxonomy" id="706562"/>
    <lineage>
        <taxon>Bacteria</taxon>
        <taxon>Bacillati</taxon>
        <taxon>Bacillota</taxon>
        <taxon>Clostridia</taxon>
        <taxon>Lachnospirales</taxon>
        <taxon>Lachnospiraceae</taxon>
        <taxon>Lachnospira</taxon>
    </lineage>
</organism>
<dbReference type="EMBL" id="JBBMER010000004">
    <property type="protein sequence ID" value="MEQ2379635.1"/>
    <property type="molecule type" value="Genomic_DNA"/>
</dbReference>